<dbReference type="PANTHER" id="PTHR47022">
    <property type="entry name" value="BTB AND MATH DOMAIN-CONTAINING PROTEIN 36-RELATED"/>
    <property type="match status" value="1"/>
</dbReference>
<keyword evidence="3" id="KW-1185">Reference proteome</keyword>
<dbReference type="InterPro" id="IPR000210">
    <property type="entry name" value="BTB/POZ_dom"/>
</dbReference>
<evidence type="ECO:0000259" key="1">
    <source>
        <dbReference type="PROSITE" id="PS50097"/>
    </source>
</evidence>
<dbReference type="EMBL" id="BTSY01000005">
    <property type="protein sequence ID" value="GMT30072.1"/>
    <property type="molecule type" value="Genomic_DNA"/>
</dbReference>
<dbReference type="PANTHER" id="PTHR47022:SF1">
    <property type="entry name" value="BTB AND MATH DOMAIN-CONTAINING PROTEIN 36-RELATED"/>
    <property type="match status" value="1"/>
</dbReference>
<gene>
    <name evidence="2" type="ORF">PFISCL1PPCAC_21369</name>
</gene>
<protein>
    <recommendedName>
        <fullName evidence="1">BTB domain-containing protein</fullName>
    </recommendedName>
</protein>
<organism evidence="2 3">
    <name type="scientific">Pristionchus fissidentatus</name>
    <dbReference type="NCBI Taxonomy" id="1538716"/>
    <lineage>
        <taxon>Eukaryota</taxon>
        <taxon>Metazoa</taxon>
        <taxon>Ecdysozoa</taxon>
        <taxon>Nematoda</taxon>
        <taxon>Chromadorea</taxon>
        <taxon>Rhabditida</taxon>
        <taxon>Rhabditina</taxon>
        <taxon>Diplogasteromorpha</taxon>
        <taxon>Diplogasteroidea</taxon>
        <taxon>Neodiplogasteridae</taxon>
        <taxon>Pristionchus</taxon>
    </lineage>
</organism>
<reference evidence="2" key="1">
    <citation type="submission" date="2023-10" db="EMBL/GenBank/DDBJ databases">
        <title>Genome assembly of Pristionchus species.</title>
        <authorList>
            <person name="Yoshida K."/>
            <person name="Sommer R.J."/>
        </authorList>
    </citation>
    <scope>NUCLEOTIDE SEQUENCE</scope>
    <source>
        <strain evidence="2">RS5133</strain>
    </source>
</reference>
<dbReference type="SMART" id="SM00225">
    <property type="entry name" value="BTB"/>
    <property type="match status" value="1"/>
</dbReference>
<feature type="non-terminal residue" evidence="2">
    <location>
        <position position="1"/>
    </location>
</feature>
<dbReference type="Pfam" id="PF00651">
    <property type="entry name" value="BTB"/>
    <property type="match status" value="1"/>
</dbReference>
<comment type="caution">
    <text evidence="2">The sequence shown here is derived from an EMBL/GenBank/DDBJ whole genome shotgun (WGS) entry which is preliminary data.</text>
</comment>
<dbReference type="CDD" id="cd18186">
    <property type="entry name" value="BTB_POZ_ZBTB_KLHL-like"/>
    <property type="match status" value="1"/>
</dbReference>
<dbReference type="AlphaFoldDB" id="A0AAV5WJL5"/>
<accession>A0AAV5WJL5</accession>
<dbReference type="Proteomes" id="UP001432322">
    <property type="component" value="Unassembled WGS sequence"/>
</dbReference>
<name>A0AAV5WJL5_9BILA</name>
<proteinExistence type="predicted"/>
<evidence type="ECO:0000313" key="2">
    <source>
        <dbReference type="EMBL" id="GMT30072.1"/>
    </source>
</evidence>
<dbReference type="InterPro" id="IPR011333">
    <property type="entry name" value="SKP1/BTB/POZ_sf"/>
</dbReference>
<sequence>VECQVFIHKTTGVRKMKTIDYTTPQDGQNNVVLIVEGKKLHLSKDYLAVHSPVFSAMFYGDFAEKNQAKIELKEVKYEEFVDFLNVIYPTSIEITASTVAHILQLADIYQVKCAIDRAESYLIATKKCEPLDKLAFADRYRLDLLMQLIMRFL</sequence>
<feature type="domain" description="BTB" evidence="1">
    <location>
        <begin position="29"/>
        <end position="96"/>
    </location>
</feature>
<dbReference type="SUPFAM" id="SSF54695">
    <property type="entry name" value="POZ domain"/>
    <property type="match status" value="1"/>
</dbReference>
<evidence type="ECO:0000313" key="3">
    <source>
        <dbReference type="Proteomes" id="UP001432322"/>
    </source>
</evidence>
<dbReference type="PROSITE" id="PS50097">
    <property type="entry name" value="BTB"/>
    <property type="match status" value="1"/>
</dbReference>
<dbReference type="Gene3D" id="3.30.710.10">
    <property type="entry name" value="Potassium Channel Kv1.1, Chain A"/>
    <property type="match status" value="1"/>
</dbReference>